<dbReference type="EMBL" id="ML119705">
    <property type="protein sequence ID" value="RPA78881.1"/>
    <property type="molecule type" value="Genomic_DNA"/>
</dbReference>
<organism evidence="1 2">
    <name type="scientific">Ascobolus immersus RN42</name>
    <dbReference type="NCBI Taxonomy" id="1160509"/>
    <lineage>
        <taxon>Eukaryota</taxon>
        <taxon>Fungi</taxon>
        <taxon>Dikarya</taxon>
        <taxon>Ascomycota</taxon>
        <taxon>Pezizomycotina</taxon>
        <taxon>Pezizomycetes</taxon>
        <taxon>Pezizales</taxon>
        <taxon>Ascobolaceae</taxon>
        <taxon>Ascobolus</taxon>
    </lineage>
</organism>
<proteinExistence type="predicted"/>
<dbReference type="Proteomes" id="UP000275078">
    <property type="component" value="Unassembled WGS sequence"/>
</dbReference>
<name>A0A3N4I3X7_ASCIM</name>
<keyword evidence="2" id="KW-1185">Reference proteome</keyword>
<accession>A0A3N4I3X7</accession>
<gene>
    <name evidence="1" type="ORF">BJ508DRAFT_150547</name>
</gene>
<dbReference type="AlphaFoldDB" id="A0A3N4I3X7"/>
<evidence type="ECO:0000313" key="2">
    <source>
        <dbReference type="Proteomes" id="UP000275078"/>
    </source>
</evidence>
<sequence>MDFMDPKGSDSDSECIESLVEDTCVVHNIDFEEELDDTRAERYTIIYDKIRWIESLRPVFSAHPSVEKVWDAYAKVLLETWPQKLDSYQAACFDLLERTYGYESTTTDEENGPGASYFQALRIPVQRYLSCLVDDYVSAVSCGAISSLDDMYTLLRQRQEAGLLRNGQVRLIVTFLEGAIVELERSMEKYPERVTVMIMHRWFISNLLCSPRLRSERLEVLIEKYLQEDGVNMEVVDYIVAATKAEIQQNEWLRLRLRIRTGRMG</sequence>
<protein>
    <submittedName>
        <fullName evidence="1">Uncharacterized protein</fullName>
    </submittedName>
</protein>
<evidence type="ECO:0000313" key="1">
    <source>
        <dbReference type="EMBL" id="RPA78881.1"/>
    </source>
</evidence>
<reference evidence="1 2" key="1">
    <citation type="journal article" date="2018" name="Nat. Ecol. Evol.">
        <title>Pezizomycetes genomes reveal the molecular basis of ectomycorrhizal truffle lifestyle.</title>
        <authorList>
            <person name="Murat C."/>
            <person name="Payen T."/>
            <person name="Noel B."/>
            <person name="Kuo A."/>
            <person name="Morin E."/>
            <person name="Chen J."/>
            <person name="Kohler A."/>
            <person name="Krizsan K."/>
            <person name="Balestrini R."/>
            <person name="Da Silva C."/>
            <person name="Montanini B."/>
            <person name="Hainaut M."/>
            <person name="Levati E."/>
            <person name="Barry K.W."/>
            <person name="Belfiori B."/>
            <person name="Cichocki N."/>
            <person name="Clum A."/>
            <person name="Dockter R.B."/>
            <person name="Fauchery L."/>
            <person name="Guy J."/>
            <person name="Iotti M."/>
            <person name="Le Tacon F."/>
            <person name="Lindquist E.A."/>
            <person name="Lipzen A."/>
            <person name="Malagnac F."/>
            <person name="Mello A."/>
            <person name="Molinier V."/>
            <person name="Miyauchi S."/>
            <person name="Poulain J."/>
            <person name="Riccioni C."/>
            <person name="Rubini A."/>
            <person name="Sitrit Y."/>
            <person name="Splivallo R."/>
            <person name="Traeger S."/>
            <person name="Wang M."/>
            <person name="Zifcakova L."/>
            <person name="Wipf D."/>
            <person name="Zambonelli A."/>
            <person name="Paolocci F."/>
            <person name="Nowrousian M."/>
            <person name="Ottonello S."/>
            <person name="Baldrian P."/>
            <person name="Spatafora J.W."/>
            <person name="Henrissat B."/>
            <person name="Nagy L.G."/>
            <person name="Aury J.M."/>
            <person name="Wincker P."/>
            <person name="Grigoriev I.V."/>
            <person name="Bonfante P."/>
            <person name="Martin F.M."/>
        </authorList>
    </citation>
    <scope>NUCLEOTIDE SEQUENCE [LARGE SCALE GENOMIC DNA]</scope>
    <source>
        <strain evidence="1 2">RN42</strain>
    </source>
</reference>